<dbReference type="CDD" id="cd02995">
    <property type="entry name" value="PDI_a_PDI_a'_C"/>
    <property type="match status" value="1"/>
</dbReference>
<evidence type="ECO:0000313" key="16">
    <source>
        <dbReference type="EMBL" id="CAG5110102.1"/>
    </source>
</evidence>
<dbReference type="InterPro" id="IPR036249">
    <property type="entry name" value="Thioredoxin-like_sf"/>
</dbReference>
<evidence type="ECO:0000256" key="10">
    <source>
        <dbReference type="ARBA" id="ARBA00023284"/>
    </source>
</evidence>
<evidence type="ECO:0000256" key="14">
    <source>
        <dbReference type="SAM" id="SignalP"/>
    </source>
</evidence>
<feature type="chain" id="PRO_5046176661" description="Protein disulfide-isomerase" evidence="14">
    <location>
        <begin position="16"/>
        <end position="618"/>
    </location>
</feature>
<dbReference type="PROSITE" id="PS51352">
    <property type="entry name" value="THIOREDOXIN_2"/>
    <property type="match status" value="3"/>
</dbReference>
<evidence type="ECO:0000256" key="13">
    <source>
        <dbReference type="SAM" id="MobiDB-lite"/>
    </source>
</evidence>
<evidence type="ECO:0000313" key="17">
    <source>
        <dbReference type="Proteomes" id="UP001158576"/>
    </source>
</evidence>
<accession>A0ABN7T1Z2</accession>
<dbReference type="EMBL" id="OU015567">
    <property type="protein sequence ID" value="CAG5110102.1"/>
    <property type="molecule type" value="Genomic_DNA"/>
</dbReference>
<evidence type="ECO:0000259" key="15">
    <source>
        <dbReference type="PROSITE" id="PS51352"/>
    </source>
</evidence>
<evidence type="ECO:0000256" key="1">
    <source>
        <dbReference type="ARBA" id="ARBA00001182"/>
    </source>
</evidence>
<dbReference type="PANTHER" id="PTHR18929:SF210">
    <property type="entry name" value="PROTEIN DISULFIDE-ISOMERASE A4"/>
    <property type="match status" value="1"/>
</dbReference>
<evidence type="ECO:0000256" key="8">
    <source>
        <dbReference type="ARBA" id="ARBA00023157"/>
    </source>
</evidence>
<feature type="signal peptide" evidence="14">
    <location>
        <begin position="1"/>
        <end position="15"/>
    </location>
</feature>
<dbReference type="Pfam" id="PF00085">
    <property type="entry name" value="Thioredoxin"/>
    <property type="match status" value="3"/>
</dbReference>
<dbReference type="Proteomes" id="UP001158576">
    <property type="component" value="Chromosome 2"/>
</dbReference>
<reference evidence="16 17" key="1">
    <citation type="submission" date="2021-04" db="EMBL/GenBank/DDBJ databases">
        <authorList>
            <person name="Bliznina A."/>
        </authorList>
    </citation>
    <scope>NUCLEOTIDE SEQUENCE [LARGE SCALE GENOMIC DNA]</scope>
</reference>
<gene>
    <name evidence="16" type="ORF">OKIOD_LOCUS13306</name>
</gene>
<evidence type="ECO:0000256" key="7">
    <source>
        <dbReference type="ARBA" id="ARBA00022824"/>
    </source>
</evidence>
<dbReference type="Pfam" id="PF13848">
    <property type="entry name" value="Thioredoxin_6"/>
    <property type="match status" value="1"/>
</dbReference>
<dbReference type="InterPro" id="IPR013766">
    <property type="entry name" value="Thioredoxin_domain"/>
</dbReference>
<name>A0ABN7T1Z2_OIKDI</name>
<evidence type="ECO:0000256" key="11">
    <source>
        <dbReference type="RuleBase" id="RU004208"/>
    </source>
</evidence>
<proteinExistence type="inferred from homology"/>
<feature type="region of interest" description="Disordered" evidence="13">
    <location>
        <begin position="598"/>
        <end position="618"/>
    </location>
</feature>
<comment type="similarity">
    <text evidence="3 11">Belongs to the protein disulfide isomerase family.</text>
</comment>
<dbReference type="CDD" id="cd02961">
    <property type="entry name" value="PDI_a_family"/>
    <property type="match status" value="2"/>
</dbReference>
<dbReference type="InterPro" id="IPR005788">
    <property type="entry name" value="PDI_thioredoxin-like_dom"/>
</dbReference>
<dbReference type="Gene3D" id="3.40.30.10">
    <property type="entry name" value="Glutaredoxin"/>
    <property type="match status" value="5"/>
</dbReference>
<evidence type="ECO:0000256" key="6">
    <source>
        <dbReference type="ARBA" id="ARBA00022737"/>
    </source>
</evidence>
<keyword evidence="6" id="KW-0677">Repeat</keyword>
<feature type="domain" description="Thioredoxin" evidence="15">
    <location>
        <begin position="129"/>
        <end position="260"/>
    </location>
</feature>
<dbReference type="NCBIfam" id="TIGR01126">
    <property type="entry name" value="pdi_dom"/>
    <property type="match status" value="2"/>
</dbReference>
<keyword evidence="7" id="KW-0256">Endoplasmic reticulum</keyword>
<evidence type="ECO:0000256" key="5">
    <source>
        <dbReference type="ARBA" id="ARBA00022729"/>
    </source>
</evidence>
<sequence length="618" mass="70583">MLRLLGLGFLASVSALLTEAGVVVLKDDETWDKYIDPANNKVGMIEFYQPWSGECQQFKPIYEEVAAELLEHDIRVAKVDITEFKLKQKIDEMEVTEYPTIFSVRKGELMLYNDIRDVATIKQHLLDMRSSKWKKPEELVVELTDENFEDYVNGEEFTVVEFYAPWCGHCKKLIPEYEAAAAALAKDGIKLAKIDANKYTELGQQYGVSGYPTLKIFRRGKEFDYNGPRERKGIISYVLDQVSPPSKEVEVKKEYKKILEKGTKKGPGLGLIAFFENPEDELINNYADAANDLREDFAFYHVNGENVAAFGGKNGHLRLSQPTHLQSKYEQKFLDLDLSGKSAEDIKNWVIEHTLPLVGAVTPATSKFYEHQYPRCLVFYSVDFSHAYIKNTQLWREKVLKIAIDFVKRGENVIFAVADEDQNKELLKKFNLHDSGEELNIGYIGADKLYYPMEEFDEWDHDEISDFVKSVLKGKAKPFIKSEKVPKTQGNVIKVVGKTFKQIIDDDSKNVMIEFYAPWCGHCKQLAPIYDELGDEFKADESTVIAKMDAVANDITNPEYIVEGFPTIYFKPAGGKPMIYDKGREIADFITFIEENKAGAEKKEEKTEETEDSPKDEL</sequence>
<evidence type="ECO:0000256" key="2">
    <source>
        <dbReference type="ARBA" id="ARBA00004319"/>
    </source>
</evidence>
<comment type="subcellular location">
    <subcellularLocation>
        <location evidence="2">Endoplasmic reticulum lumen</location>
    </subcellularLocation>
</comment>
<keyword evidence="10" id="KW-0676">Redox-active center</keyword>
<dbReference type="PRINTS" id="PR00421">
    <property type="entry name" value="THIOREDOXIN"/>
</dbReference>
<keyword evidence="5 14" id="KW-0732">Signal</keyword>
<keyword evidence="9 12" id="KW-0413">Isomerase</keyword>
<feature type="domain" description="Thioredoxin" evidence="15">
    <location>
        <begin position="471"/>
        <end position="598"/>
    </location>
</feature>
<comment type="catalytic activity">
    <reaction evidence="1 12">
        <text>Catalyzes the rearrangement of -S-S- bonds in proteins.</text>
        <dbReference type="EC" id="5.3.4.1"/>
    </reaction>
</comment>
<evidence type="ECO:0000256" key="12">
    <source>
        <dbReference type="RuleBase" id="RU361130"/>
    </source>
</evidence>
<dbReference type="InterPro" id="IPR017937">
    <property type="entry name" value="Thioredoxin_CS"/>
</dbReference>
<dbReference type="PANTHER" id="PTHR18929">
    <property type="entry name" value="PROTEIN DISULFIDE ISOMERASE"/>
    <property type="match status" value="1"/>
</dbReference>
<feature type="domain" description="Thioredoxin" evidence="15">
    <location>
        <begin position="5"/>
        <end position="126"/>
    </location>
</feature>
<dbReference type="InterPro" id="IPR005792">
    <property type="entry name" value="Prot_disulphide_isomerase"/>
</dbReference>
<keyword evidence="8" id="KW-1015">Disulfide bond</keyword>
<dbReference type="NCBIfam" id="TIGR01130">
    <property type="entry name" value="ER_PDI_fam"/>
    <property type="match status" value="1"/>
</dbReference>
<organism evidence="16 17">
    <name type="scientific">Oikopleura dioica</name>
    <name type="common">Tunicate</name>
    <dbReference type="NCBI Taxonomy" id="34765"/>
    <lineage>
        <taxon>Eukaryota</taxon>
        <taxon>Metazoa</taxon>
        <taxon>Chordata</taxon>
        <taxon>Tunicata</taxon>
        <taxon>Appendicularia</taxon>
        <taxon>Copelata</taxon>
        <taxon>Oikopleuridae</taxon>
        <taxon>Oikopleura</taxon>
    </lineage>
</organism>
<keyword evidence="17" id="KW-1185">Reference proteome</keyword>
<evidence type="ECO:0000256" key="9">
    <source>
        <dbReference type="ARBA" id="ARBA00023235"/>
    </source>
</evidence>
<dbReference type="PROSITE" id="PS00194">
    <property type="entry name" value="THIOREDOXIN_1"/>
    <property type="match status" value="2"/>
</dbReference>
<evidence type="ECO:0000256" key="3">
    <source>
        <dbReference type="ARBA" id="ARBA00006347"/>
    </source>
</evidence>
<dbReference type="SUPFAM" id="SSF52833">
    <property type="entry name" value="Thioredoxin-like"/>
    <property type="match status" value="5"/>
</dbReference>
<evidence type="ECO:0000256" key="4">
    <source>
        <dbReference type="ARBA" id="ARBA00012723"/>
    </source>
</evidence>
<protein>
    <recommendedName>
        <fullName evidence="4 12">Protein disulfide-isomerase</fullName>
        <ecNumber evidence="4 12">5.3.4.1</ecNumber>
    </recommendedName>
</protein>
<dbReference type="EC" id="5.3.4.1" evidence="4 12"/>